<reference evidence="2 3" key="1">
    <citation type="submission" date="2020-07" db="EMBL/GenBank/DDBJ databases">
        <title>Sequencing the genomes of 1000 actinobacteria strains.</title>
        <authorList>
            <person name="Klenk H.-P."/>
        </authorList>
    </citation>
    <scope>NUCLEOTIDE SEQUENCE [LARGE SCALE GENOMIC DNA]</scope>
    <source>
        <strain evidence="2 3">DSM 19970</strain>
    </source>
</reference>
<dbReference type="Proteomes" id="UP000547973">
    <property type="component" value="Unassembled WGS sequence"/>
</dbReference>
<dbReference type="AlphaFoldDB" id="A0A7Z0CIN5"/>
<protein>
    <submittedName>
        <fullName evidence="2">Uncharacterized protein</fullName>
    </submittedName>
</protein>
<dbReference type="EMBL" id="JACBZO010000001">
    <property type="protein sequence ID" value="NYI42766.1"/>
    <property type="molecule type" value="Genomic_DNA"/>
</dbReference>
<keyword evidence="3" id="KW-1185">Reference proteome</keyword>
<feature type="region of interest" description="Disordered" evidence="1">
    <location>
        <begin position="34"/>
        <end position="55"/>
    </location>
</feature>
<name>A0A7Z0CIN5_9MICO</name>
<organism evidence="2 3">
    <name type="scientific">Demequina lutea</name>
    <dbReference type="NCBI Taxonomy" id="431489"/>
    <lineage>
        <taxon>Bacteria</taxon>
        <taxon>Bacillati</taxon>
        <taxon>Actinomycetota</taxon>
        <taxon>Actinomycetes</taxon>
        <taxon>Micrococcales</taxon>
        <taxon>Demequinaceae</taxon>
        <taxon>Demequina</taxon>
    </lineage>
</organism>
<evidence type="ECO:0000313" key="2">
    <source>
        <dbReference type="EMBL" id="NYI42766.1"/>
    </source>
</evidence>
<comment type="caution">
    <text evidence="2">The sequence shown here is derived from an EMBL/GenBank/DDBJ whole genome shotgun (WGS) entry which is preliminary data.</text>
</comment>
<sequence>MFAARAVPDRLGSWHIRVNAAAMRLSNPQIPNTLSAASAHSGPASLGMITGQFGK</sequence>
<evidence type="ECO:0000256" key="1">
    <source>
        <dbReference type="SAM" id="MobiDB-lite"/>
    </source>
</evidence>
<gene>
    <name evidence="2" type="ORF">BKA03_002885</name>
</gene>
<evidence type="ECO:0000313" key="3">
    <source>
        <dbReference type="Proteomes" id="UP000547973"/>
    </source>
</evidence>
<accession>A0A7Z0CIN5</accession>
<proteinExistence type="predicted"/>